<keyword evidence="1" id="KW-0472">Membrane</keyword>
<reference evidence="2 3" key="1">
    <citation type="journal article" date="2006" name="J. Bacteriol.">
        <title>The genome sequence of Methanosphaera stadtmanae reveals why this human intestinal archaeon is restricted to methanol and H2 for methane formation and ATP synthesis.</title>
        <authorList>
            <person name="Fricke W.F."/>
            <person name="Seedorf H."/>
            <person name="Henne A."/>
            <person name="Kruer M."/>
            <person name="Liesegang H."/>
            <person name="Hedderich R."/>
            <person name="Gottschalk G."/>
            <person name="Thauer R.K."/>
        </authorList>
    </citation>
    <scope>NUCLEOTIDE SEQUENCE [LARGE SCALE GENOMIC DNA]</scope>
    <source>
        <strain evidence="3">ATCC 43021 / DSM 3091 / JCM 11832 / MCB-3</strain>
    </source>
</reference>
<keyword evidence="3" id="KW-1185">Reference proteome</keyword>
<keyword evidence="1" id="KW-1133">Transmembrane helix</keyword>
<feature type="transmembrane region" description="Helical" evidence="1">
    <location>
        <begin position="206"/>
        <end position="227"/>
    </location>
</feature>
<feature type="transmembrane region" description="Helical" evidence="1">
    <location>
        <begin position="13"/>
        <end position="35"/>
    </location>
</feature>
<sequence length="231" mass="26891">MIVGRGAPQSPEMIIFLIGIVISIPFMILWGKYILRPIYIFLNKKLDKPIFNEKYENALAFEPRGKVAIIHSFMSFLPMLIVTYIIPELIFPGKYTLWLPGIFGIMCLYAIIHLREDIFIKAKITKNFDNTSTIEHFQHEGYSLTYFIFLGLINLVPLCVWGIDFYILYGQSKYLITIIICLIVEFLIVFPEITDKFMPFDLKTRNGWWLFLMITTLISFGVAFRIAGITY</sequence>
<dbReference type="AlphaFoldDB" id="Q2NHT3"/>
<dbReference type="RefSeq" id="WP_011405749.1">
    <property type="nucleotide sequence ID" value="NC_007681.1"/>
</dbReference>
<gene>
    <name evidence="2" type="ordered locus">Msp_0132</name>
</gene>
<dbReference type="Proteomes" id="UP000001931">
    <property type="component" value="Chromosome"/>
</dbReference>
<feature type="transmembrane region" description="Helical" evidence="1">
    <location>
        <begin position="144"/>
        <end position="168"/>
    </location>
</feature>
<evidence type="ECO:0000313" key="3">
    <source>
        <dbReference type="Proteomes" id="UP000001931"/>
    </source>
</evidence>
<dbReference type="GeneID" id="58786821"/>
<evidence type="ECO:0000313" key="2">
    <source>
        <dbReference type="EMBL" id="ABC56550.1"/>
    </source>
</evidence>
<feature type="transmembrane region" description="Helical" evidence="1">
    <location>
        <begin position="67"/>
        <end position="86"/>
    </location>
</feature>
<feature type="transmembrane region" description="Helical" evidence="1">
    <location>
        <begin position="174"/>
        <end position="194"/>
    </location>
</feature>
<name>Q2NHT3_METST</name>
<keyword evidence="1" id="KW-0812">Transmembrane</keyword>
<organism evidence="2 3">
    <name type="scientific">Methanosphaera stadtmanae (strain ATCC 43021 / DSM 3091 / JCM 11832 / MCB-3)</name>
    <dbReference type="NCBI Taxonomy" id="339860"/>
    <lineage>
        <taxon>Archaea</taxon>
        <taxon>Methanobacteriati</taxon>
        <taxon>Methanobacteriota</taxon>
        <taxon>Methanomada group</taxon>
        <taxon>Methanobacteria</taxon>
        <taxon>Methanobacteriales</taxon>
        <taxon>Methanobacteriaceae</taxon>
        <taxon>Methanosphaera</taxon>
    </lineage>
</organism>
<accession>Q2NHT3</accession>
<protein>
    <submittedName>
        <fullName evidence="2">Hypothetical membrane-spanning protein</fullName>
    </submittedName>
</protein>
<dbReference type="STRING" id="339860.Msp_0132"/>
<evidence type="ECO:0000256" key="1">
    <source>
        <dbReference type="SAM" id="Phobius"/>
    </source>
</evidence>
<dbReference type="HOGENOM" id="CLU_1197655_0_0_2"/>
<dbReference type="EMBL" id="CP000102">
    <property type="protein sequence ID" value="ABC56550.1"/>
    <property type="molecule type" value="Genomic_DNA"/>
</dbReference>
<proteinExistence type="predicted"/>
<feature type="transmembrane region" description="Helical" evidence="1">
    <location>
        <begin position="98"/>
        <end position="114"/>
    </location>
</feature>
<dbReference type="KEGG" id="mst:Msp_0132"/>